<comment type="caution">
    <text evidence="1">The sequence shown here is derived from an EMBL/GenBank/DDBJ whole genome shotgun (WGS) entry which is preliminary data.</text>
</comment>
<name>A0A923N9T9_9BACT</name>
<evidence type="ECO:0000313" key="2">
    <source>
        <dbReference type="Proteomes" id="UP000603640"/>
    </source>
</evidence>
<protein>
    <submittedName>
        <fullName evidence="1">Uncharacterized protein</fullName>
    </submittedName>
</protein>
<accession>A0A923N9T9</accession>
<dbReference type="EMBL" id="JACRVF010000005">
    <property type="protein sequence ID" value="MBC5994334.1"/>
    <property type="molecule type" value="Genomic_DNA"/>
</dbReference>
<proteinExistence type="predicted"/>
<evidence type="ECO:0000313" key="1">
    <source>
        <dbReference type="EMBL" id="MBC5994334.1"/>
    </source>
</evidence>
<dbReference type="AlphaFoldDB" id="A0A923N9T9"/>
<gene>
    <name evidence="1" type="ORF">H8S84_15910</name>
</gene>
<keyword evidence="2" id="KW-1185">Reference proteome</keyword>
<dbReference type="RefSeq" id="WP_187068366.1">
    <property type="nucleotide sequence ID" value="NZ_JACRVF010000005.1"/>
</dbReference>
<sequence length="241" mass="27877">MKRVFDFSIVDWISKGVDQDGFGKVSNLLPPSFDSYIKVLMPVCIDRKMPIKEYSYNAKSVEDLNRRVEFWSKYGIINGHPAKDRLERTSYKELSKELNIPYNKHIDTQSIWNIGKQWPPNLGSLLEEDIKTLNEIISIIGAATTTFFFGDVLDGKGLHENEEVVDWLFFGELSELITVYVEQNQDFPSYFFAENKEWCFCHPEDQGFLLLGCGEEVSKKILKSEALECFEFGQQEQIITE</sequence>
<reference evidence="1" key="1">
    <citation type="submission" date="2020-08" db="EMBL/GenBank/DDBJ databases">
        <title>Pontibacter sp. SD6 16S ribosomal RNA gene Genome sequencing and assembly.</title>
        <authorList>
            <person name="Kang M."/>
        </authorList>
    </citation>
    <scope>NUCLEOTIDE SEQUENCE</scope>
    <source>
        <strain evidence="1">SD6</strain>
    </source>
</reference>
<organism evidence="1 2">
    <name type="scientific">Pontibacter cellulosilyticus</name>
    <dbReference type="NCBI Taxonomy" id="1720253"/>
    <lineage>
        <taxon>Bacteria</taxon>
        <taxon>Pseudomonadati</taxon>
        <taxon>Bacteroidota</taxon>
        <taxon>Cytophagia</taxon>
        <taxon>Cytophagales</taxon>
        <taxon>Hymenobacteraceae</taxon>
        <taxon>Pontibacter</taxon>
    </lineage>
</organism>
<dbReference type="Proteomes" id="UP000603640">
    <property type="component" value="Unassembled WGS sequence"/>
</dbReference>